<keyword evidence="3 6" id="KW-0677">Repeat</keyword>
<dbReference type="InterPro" id="IPR011989">
    <property type="entry name" value="ARM-like"/>
</dbReference>
<dbReference type="Pfam" id="PF12765">
    <property type="entry name" value="Cohesin_HEAT"/>
    <property type="match status" value="1"/>
</dbReference>
<sequence length="1681" mass="192284">MDPSLNQNPHIPGKKYKYPGVPTEITDAFQYSPLASVVSLEPWLQTIPQLKVKPSIESLLRLSDREKQMLDIHLGGGHGLKPDPNSKMPSSVLQEILEPLKGIQMSRWSFKAPGKIERYTTEKYTESSRLSDFSRALVDKCTVDIIYPSPVTPTAHTGRLKGEFTPDKEDLLEKTALAVDSEEILPENIQEVSISVQPLTPQSNIAPCTPTSKNNTRKVQLSGRRTDQSKRFVDIIEKEAYPVAVDRQLNEETAVDQLQKLIQFIFEAEDAMGLDGPDSEINESYISCWCNGTVPFDGLCLNMETLSKLDFCIRKVCTMGLINTLPLDLLLRFQKICARSIDETQIITLTKHSFETNSYEENLSLITKIGTSLYSMIILMRILTSEQLSKQLYSEEILIDMAYFLKSTLDNVIYVLIDFDVSKKPDVLKFKKSLNMIFYNVISIIGYFCHLISLIEIPDGVITRLEFLSIPAIFVENSVSIKDQLFNSQGVEALKVASMDMIQLIHNKYPDQRTFILDEILTSLVKLPINKHQARRYKLIDGKSIQLISALIMKLVQSCASSCNSDKGINIYEFLEKDVNDMRNNIDYTLDTKSSASGLLEMIFDSSSQFMDSVTANANHVVSFLLSKAMKILKITNDFSHKILLDIFIEDLLLVLPLPSWPSSELLLKLIVTKLINYLDNDKESSHIKGLSLDFLGIIASKIRLFFKDSTDFSNYLSNNDILPRISSILQSGNFFFEKLDDLKDLFKLHLLIIESLNLRTIVQYLWLRWIYFIRSLRQKYTLNNSIVSDDFASEILKLVYYIDFSDNKTVENNSLSDQIYRLYLLNLSIYSIYQLFDAILSRILRCLDSNQISIRTKALRSLGLIVNNDSSILSNAGVRQHVAARIADISSQVRDVAIDLVGKYAIFQKEIGQQYYSVLSERIADTGLSVRKRIDIGRRLIQRLCDDEDSIKDLSAKIIEDIWFSVPDDQNEGNVALIKFKKTQTEKILVLQSVIETLRDEDRFSFKVFLQKISKSKNIDSSNFILTSSISLMFDILLEYHQNQDMKMLEKCLNTIIIFAEACPKLFSSDQLISIQPYLNGLNSSQEQVIFFYTVIIYRNVLPHIPSIPKNFLNDLQKILLSQLTRLPAKILNEVVPCLSVLANLFGDYERVGKIISSCIKAIEPYKIILQNKKEISDDKKLILLLLLLGLFGRHCDLDNHFQDLNIFLKLKPDVSIAKFLIETISTFCSLSSNIHISVQKVALHSIGIICISHSKFFLCDQNLEIMTNVFESTSIELQNTLLLVFYDFLSLEEKEFRVFEKNNHSIKNKVADVNILTGEMKKFENDGASISLIQRYLPQILEMSMNEDTTLSITAVKILEIITNNGIANPRTVSSPNKFIKDMAIKMHLGMHEKYESLIEGCYIDGIKMAFQYQIRMKCLTSDDSNLLFVFPYNIIKQSRQSRKKFLISLTKMLDIDMTQIDLHYNIIFSRFLVQNMASFEYSTIEEIQYIIYVIDRILSTTGISLHQRIEVEEFKFEDHDIIKIAIASVQMLALVLLKKYLKESYALTEQKCRSFDPNKAGSSKDTKLSSKLRDVPLNLSSIPNISDSMITRSAAEKIIQNFYDAISNDDISYTEFIETNDEHKQIEENETEAYNDDDEIDDLVKTKKKHKKKLKRKEKSFKNGISKKKYKQDISDSD</sequence>
<dbReference type="GO" id="GO:0061775">
    <property type="term" value="F:cohesin loader activity"/>
    <property type="evidence" value="ECO:0007669"/>
    <property type="project" value="InterPro"/>
</dbReference>
<dbReference type="GO" id="GO:0140588">
    <property type="term" value="P:chromatin looping"/>
    <property type="evidence" value="ECO:0007669"/>
    <property type="project" value="InterPro"/>
</dbReference>
<keyword evidence="5 6" id="KW-0131">Cell cycle</keyword>
<evidence type="ECO:0000313" key="10">
    <source>
        <dbReference type="Proteomes" id="UP000663699"/>
    </source>
</evidence>
<evidence type="ECO:0000256" key="3">
    <source>
        <dbReference type="ARBA" id="ARBA00022737"/>
    </source>
</evidence>
<comment type="subcellular location">
    <subcellularLocation>
        <location evidence="1 6">Nucleus</location>
    </subcellularLocation>
</comment>
<dbReference type="InterPro" id="IPR026003">
    <property type="entry name" value="Cohesin_HEAT"/>
</dbReference>
<dbReference type="OrthoDB" id="418242at2759"/>
<proteinExistence type="inferred from homology"/>
<dbReference type="GO" id="GO:0071169">
    <property type="term" value="P:establishment of protein localization to chromatin"/>
    <property type="evidence" value="ECO:0007669"/>
    <property type="project" value="TreeGrafter"/>
</dbReference>
<dbReference type="Proteomes" id="UP000663699">
    <property type="component" value="Chromosome 14"/>
</dbReference>
<gene>
    <name evidence="9" type="ORF">MERGE_001168</name>
</gene>
<feature type="region of interest" description="Disordered" evidence="7">
    <location>
        <begin position="1650"/>
        <end position="1681"/>
    </location>
</feature>
<dbReference type="PANTHER" id="PTHR21704">
    <property type="entry name" value="NIPPED-B-LIKE PROTEIN DELANGIN SCC2-RELATED"/>
    <property type="match status" value="1"/>
</dbReference>
<feature type="domain" description="Sister chromatid cohesion C-terminal" evidence="8">
    <location>
        <begin position="1332"/>
        <end position="1500"/>
    </location>
</feature>
<name>A0A899G3S8_9ASCO</name>
<dbReference type="Gene3D" id="1.25.10.10">
    <property type="entry name" value="Leucine-rich Repeat Variant"/>
    <property type="match status" value="1"/>
</dbReference>
<dbReference type="InterPro" id="IPR024986">
    <property type="entry name" value="Nipped-B_C"/>
</dbReference>
<dbReference type="PANTHER" id="PTHR21704:SF18">
    <property type="entry name" value="NIPPED-B-LIKE PROTEIN"/>
    <property type="match status" value="1"/>
</dbReference>
<protein>
    <recommendedName>
        <fullName evidence="6">Sister chromatid cohesion protein</fullName>
    </recommendedName>
</protein>
<evidence type="ECO:0000256" key="4">
    <source>
        <dbReference type="ARBA" id="ARBA00023242"/>
    </source>
</evidence>
<accession>A0A899G3S8</accession>
<feature type="compositionally biased region" description="Basic residues" evidence="7">
    <location>
        <begin position="1650"/>
        <end position="1673"/>
    </location>
</feature>
<dbReference type="GO" id="GO:0010468">
    <property type="term" value="P:regulation of gene expression"/>
    <property type="evidence" value="ECO:0007669"/>
    <property type="project" value="InterPro"/>
</dbReference>
<dbReference type="GO" id="GO:0090694">
    <property type="term" value="C:Scc2-Scc4 cohesin loading complex"/>
    <property type="evidence" value="ECO:0007669"/>
    <property type="project" value="TreeGrafter"/>
</dbReference>
<dbReference type="Pfam" id="PF12830">
    <property type="entry name" value="Nipped-B_C"/>
    <property type="match status" value="1"/>
</dbReference>
<evidence type="ECO:0000259" key="8">
    <source>
        <dbReference type="Pfam" id="PF12830"/>
    </source>
</evidence>
<organism evidence="9 10">
    <name type="scientific">Pneumocystis wakefieldiae</name>
    <dbReference type="NCBI Taxonomy" id="38082"/>
    <lineage>
        <taxon>Eukaryota</taxon>
        <taxon>Fungi</taxon>
        <taxon>Dikarya</taxon>
        <taxon>Ascomycota</taxon>
        <taxon>Taphrinomycotina</taxon>
        <taxon>Pneumocystomycetes</taxon>
        <taxon>Pneumocystaceae</taxon>
        <taxon>Pneumocystis</taxon>
    </lineage>
</organism>
<dbReference type="InterPro" id="IPR033031">
    <property type="entry name" value="Scc2/Nipped-B"/>
</dbReference>
<dbReference type="CDD" id="cd23958">
    <property type="entry name" value="SCC2"/>
    <property type="match status" value="1"/>
</dbReference>
<dbReference type="InterPro" id="IPR016024">
    <property type="entry name" value="ARM-type_fold"/>
</dbReference>
<dbReference type="GO" id="GO:1990414">
    <property type="term" value="P:replication-born double-strand break repair via sister chromatid exchange"/>
    <property type="evidence" value="ECO:0007669"/>
    <property type="project" value="TreeGrafter"/>
</dbReference>
<dbReference type="GO" id="GO:0003682">
    <property type="term" value="F:chromatin binding"/>
    <property type="evidence" value="ECO:0007669"/>
    <property type="project" value="TreeGrafter"/>
</dbReference>
<evidence type="ECO:0000256" key="7">
    <source>
        <dbReference type="SAM" id="MobiDB-lite"/>
    </source>
</evidence>
<dbReference type="GO" id="GO:0034087">
    <property type="term" value="P:establishment of mitotic sister chromatid cohesion"/>
    <property type="evidence" value="ECO:0007669"/>
    <property type="project" value="TreeGrafter"/>
</dbReference>
<evidence type="ECO:0000256" key="2">
    <source>
        <dbReference type="ARBA" id="ARBA00009252"/>
    </source>
</evidence>
<dbReference type="EMBL" id="CP054545">
    <property type="protein sequence ID" value="QSL66782.1"/>
    <property type="molecule type" value="Genomic_DNA"/>
</dbReference>
<keyword evidence="10" id="KW-1185">Reference proteome</keyword>
<evidence type="ECO:0000313" key="9">
    <source>
        <dbReference type="EMBL" id="QSL66782.1"/>
    </source>
</evidence>
<evidence type="ECO:0000256" key="1">
    <source>
        <dbReference type="ARBA" id="ARBA00004123"/>
    </source>
</evidence>
<evidence type="ECO:0000256" key="5">
    <source>
        <dbReference type="ARBA" id="ARBA00023306"/>
    </source>
</evidence>
<keyword evidence="4 6" id="KW-0539">Nucleus</keyword>
<evidence type="ECO:0000256" key="6">
    <source>
        <dbReference type="RuleBase" id="RU364107"/>
    </source>
</evidence>
<reference evidence="9" key="1">
    <citation type="submission" date="2020-06" db="EMBL/GenBank/DDBJ databases">
        <title>Genomes of multiple members of Pneumocystis genus reveal paths to human pathogen Pneumocystis jirovecii.</title>
        <authorList>
            <person name="Cisse O.H."/>
            <person name="Ma L."/>
            <person name="Dekker J."/>
            <person name="Khil P."/>
            <person name="Jo J."/>
            <person name="Brenchley J."/>
            <person name="Blair R."/>
            <person name="Pahar B."/>
            <person name="Chabe M."/>
            <person name="Van Rompay K.A."/>
            <person name="Keesler R."/>
            <person name="Sukura A."/>
            <person name="Hirsch V."/>
            <person name="Kutty G."/>
            <person name="Liu Y."/>
            <person name="Peng L."/>
            <person name="Chen J."/>
            <person name="Song J."/>
            <person name="Weissenbacher-Lang C."/>
            <person name="Xu J."/>
            <person name="Upham N.S."/>
            <person name="Stajich J.E."/>
            <person name="Cuomo C.A."/>
            <person name="Cushion M.T."/>
            <person name="Kovacs J.A."/>
        </authorList>
    </citation>
    <scope>NUCLEOTIDE SEQUENCE</scope>
    <source>
        <strain evidence="9">2A</strain>
    </source>
</reference>
<comment type="similarity">
    <text evidence="2 6">Belongs to the SCC2/Nipped-B family.</text>
</comment>
<dbReference type="SUPFAM" id="SSF48371">
    <property type="entry name" value="ARM repeat"/>
    <property type="match status" value="2"/>
</dbReference>